<dbReference type="NCBIfam" id="NF033779">
    <property type="entry name" value="Tim44_TimA_adap"/>
    <property type="match status" value="1"/>
</dbReference>
<dbReference type="GeneID" id="17086672"/>
<proteinExistence type="inferred from homology"/>
<dbReference type="InterPro" id="IPR032710">
    <property type="entry name" value="NTF2-like_dom_sf"/>
</dbReference>
<keyword evidence="6" id="KW-0472">Membrane</keyword>
<dbReference type="InterPro" id="IPR007379">
    <property type="entry name" value="Tim44-like_dom"/>
</dbReference>
<dbReference type="Proteomes" id="UP000030680">
    <property type="component" value="Unassembled WGS sequence"/>
</dbReference>
<comment type="similarity">
    <text evidence="2">Belongs to the Tim44 family.</text>
</comment>
<dbReference type="EMBL" id="KB454527">
    <property type="protein sequence ID" value="EME27784.1"/>
    <property type="molecule type" value="Genomic_DNA"/>
</dbReference>
<gene>
    <name evidence="8" type="ORF">Gasu_46090</name>
</gene>
<dbReference type="GO" id="GO:0051087">
    <property type="term" value="F:protein-folding chaperone binding"/>
    <property type="evidence" value="ECO:0007669"/>
    <property type="project" value="TreeGrafter"/>
</dbReference>
<keyword evidence="8" id="KW-0378">Hydrolase</keyword>
<dbReference type="RefSeq" id="XP_005704304.1">
    <property type="nucleotide sequence ID" value="XM_005704247.1"/>
</dbReference>
<evidence type="ECO:0000256" key="4">
    <source>
        <dbReference type="ARBA" id="ARBA00022946"/>
    </source>
</evidence>
<dbReference type="PANTHER" id="PTHR10721">
    <property type="entry name" value="MITOCHONDRIAL IMPORT INNER MEMBRANE TRANSLOCASE SUBUNIT TIM44"/>
    <property type="match status" value="1"/>
</dbReference>
<dbReference type="SMART" id="SM00978">
    <property type="entry name" value="Tim44"/>
    <property type="match status" value="1"/>
</dbReference>
<name>M2XWH6_GALSU</name>
<comment type="subcellular location">
    <subcellularLocation>
        <location evidence="1">Mitochondrion inner membrane</location>
    </subcellularLocation>
</comment>
<keyword evidence="4" id="KW-0809">Transit peptide</keyword>
<dbReference type="Gramene" id="EME27784">
    <property type="protein sequence ID" value="EME27784"/>
    <property type="gene ID" value="Gasu_46090"/>
</dbReference>
<evidence type="ECO:0000313" key="9">
    <source>
        <dbReference type="Proteomes" id="UP000030680"/>
    </source>
</evidence>
<protein>
    <submittedName>
        <fullName evidence="8">Mitochondrial protein translocase, MPT family</fullName>
        <ecNumber evidence="8">3.6.3.51</ecNumber>
    </submittedName>
</protein>
<evidence type="ECO:0000256" key="2">
    <source>
        <dbReference type="ARBA" id="ARBA00009597"/>
    </source>
</evidence>
<evidence type="ECO:0000256" key="1">
    <source>
        <dbReference type="ARBA" id="ARBA00004273"/>
    </source>
</evidence>
<dbReference type="EC" id="3.6.3.51" evidence="8"/>
<dbReference type="OrthoDB" id="10265990at2759"/>
<reference evidence="9" key="1">
    <citation type="journal article" date="2013" name="Science">
        <title>Gene transfer from bacteria and archaea facilitated evolution of an extremophilic eukaryote.</title>
        <authorList>
            <person name="Schonknecht G."/>
            <person name="Chen W.H."/>
            <person name="Ternes C.M."/>
            <person name="Barbier G.G."/>
            <person name="Shrestha R.P."/>
            <person name="Stanke M."/>
            <person name="Brautigam A."/>
            <person name="Baker B.J."/>
            <person name="Banfield J.F."/>
            <person name="Garavito R.M."/>
            <person name="Carr K."/>
            <person name="Wilkerson C."/>
            <person name="Rensing S.A."/>
            <person name="Gagneul D."/>
            <person name="Dickenson N.E."/>
            <person name="Oesterhelt C."/>
            <person name="Lercher M.J."/>
            <person name="Weber A.P."/>
        </authorList>
    </citation>
    <scope>NUCLEOTIDE SEQUENCE [LARGE SCALE GENOMIC DNA]</scope>
    <source>
        <strain evidence="9">074W</strain>
    </source>
</reference>
<dbReference type="SUPFAM" id="SSF54427">
    <property type="entry name" value="NTF2-like"/>
    <property type="match status" value="1"/>
</dbReference>
<dbReference type="Gene3D" id="3.10.450.240">
    <property type="match status" value="1"/>
</dbReference>
<organism evidence="8 9">
    <name type="scientific">Galdieria sulphuraria</name>
    <name type="common">Red alga</name>
    <dbReference type="NCBI Taxonomy" id="130081"/>
    <lineage>
        <taxon>Eukaryota</taxon>
        <taxon>Rhodophyta</taxon>
        <taxon>Bangiophyceae</taxon>
        <taxon>Galdieriales</taxon>
        <taxon>Galdieriaceae</taxon>
        <taxon>Galdieria</taxon>
    </lineage>
</organism>
<dbReference type="Pfam" id="PF04280">
    <property type="entry name" value="Tim44"/>
    <property type="match status" value="1"/>
</dbReference>
<evidence type="ECO:0000256" key="5">
    <source>
        <dbReference type="ARBA" id="ARBA00023128"/>
    </source>
</evidence>
<evidence type="ECO:0000256" key="3">
    <source>
        <dbReference type="ARBA" id="ARBA00022792"/>
    </source>
</evidence>
<keyword evidence="5" id="KW-0496">Mitochondrion</keyword>
<dbReference type="GO" id="GO:0030150">
    <property type="term" value="P:protein import into mitochondrial matrix"/>
    <property type="evidence" value="ECO:0007669"/>
    <property type="project" value="TreeGrafter"/>
</dbReference>
<dbReference type="AlphaFoldDB" id="M2XWH6"/>
<dbReference type="PANTHER" id="PTHR10721:SF1">
    <property type="entry name" value="MITOCHONDRIAL IMPORT INNER MEMBRANE TRANSLOCASE SUBUNIT TIM44"/>
    <property type="match status" value="1"/>
</dbReference>
<evidence type="ECO:0000259" key="7">
    <source>
        <dbReference type="SMART" id="SM00978"/>
    </source>
</evidence>
<evidence type="ECO:0000313" key="8">
    <source>
        <dbReference type="EMBL" id="EME27784.1"/>
    </source>
</evidence>
<dbReference type="InterPro" id="IPR039544">
    <property type="entry name" value="Tim44-like"/>
</dbReference>
<dbReference type="KEGG" id="gsl:Gasu_46090"/>
<dbReference type="eggNOG" id="KOG2580">
    <property type="taxonomic scope" value="Eukaryota"/>
</dbReference>
<keyword evidence="3" id="KW-0999">Mitochondrion inner membrane</keyword>
<keyword evidence="9" id="KW-1185">Reference proteome</keyword>
<accession>M2XWH6</accession>
<sequence length="349" mass="40515">MRIFQQFHAIGRRCMISTRVGYSHIHVPASPWFSLYKVAQVDNVTWKKQNLVSLNFYMHRKEWISNGMELHGMFGCCDMSTQSEQQRYSTKRSLDEEDVSHPTNMEEKSLVLVPGQEKEEETEKQSLRDRIFSRFSGSTFMKQALYAKERIAERVDESDNPIVLLVRNIYDRLFGETEMGQVIREIRQVDPQFTLSEFVRQIERETAPRILNAYLRGDRETLKELCTEDAYRALSASIREREAAGLVMDTNILDISQVEVMTGKFLQGFPVMIVTFAAQQINCIRNLSNKVIEGSEDDIRAVHYIWAMVRDIDLPSEESHTTFEQPTTSSETSCWKLMEMVVRTSYSTI</sequence>
<dbReference type="GO" id="GO:0005743">
    <property type="term" value="C:mitochondrial inner membrane"/>
    <property type="evidence" value="ECO:0007669"/>
    <property type="project" value="UniProtKB-SubCell"/>
</dbReference>
<dbReference type="STRING" id="130081.M2XWH6"/>
<dbReference type="GO" id="GO:0016787">
    <property type="term" value="F:hydrolase activity"/>
    <property type="evidence" value="ECO:0007669"/>
    <property type="project" value="UniProtKB-KW"/>
</dbReference>
<feature type="domain" description="Tim44-like" evidence="7">
    <location>
        <begin position="179"/>
        <end position="342"/>
    </location>
</feature>
<evidence type="ECO:0000256" key="6">
    <source>
        <dbReference type="ARBA" id="ARBA00023136"/>
    </source>
</evidence>